<protein>
    <submittedName>
        <fullName evidence="2">Uncharacterized protein</fullName>
    </submittedName>
</protein>
<name>X1JIK4_9ZZZZ</name>
<organism evidence="2">
    <name type="scientific">marine sediment metagenome</name>
    <dbReference type="NCBI Taxonomy" id="412755"/>
    <lineage>
        <taxon>unclassified sequences</taxon>
        <taxon>metagenomes</taxon>
        <taxon>ecological metagenomes</taxon>
    </lineage>
</organism>
<accession>X1JIK4</accession>
<feature type="transmembrane region" description="Helical" evidence="1">
    <location>
        <begin position="9"/>
        <end position="28"/>
    </location>
</feature>
<comment type="caution">
    <text evidence="2">The sequence shown here is derived from an EMBL/GenBank/DDBJ whole genome shotgun (WGS) entry which is preliminary data.</text>
</comment>
<feature type="non-terminal residue" evidence="2">
    <location>
        <position position="1"/>
    </location>
</feature>
<proteinExistence type="predicted"/>
<gene>
    <name evidence="2" type="ORF">S03H2_47157</name>
</gene>
<dbReference type="AlphaFoldDB" id="X1JIK4"/>
<evidence type="ECO:0000313" key="2">
    <source>
        <dbReference type="EMBL" id="GAH69563.1"/>
    </source>
</evidence>
<reference evidence="2" key="1">
    <citation type="journal article" date="2014" name="Front. Microbiol.">
        <title>High frequency of phylogenetically diverse reductive dehalogenase-homologous genes in deep subseafloor sedimentary metagenomes.</title>
        <authorList>
            <person name="Kawai M."/>
            <person name="Futagami T."/>
            <person name="Toyoda A."/>
            <person name="Takaki Y."/>
            <person name="Nishi S."/>
            <person name="Hori S."/>
            <person name="Arai W."/>
            <person name="Tsubouchi T."/>
            <person name="Morono Y."/>
            <person name="Uchiyama I."/>
            <person name="Ito T."/>
            <person name="Fujiyama A."/>
            <person name="Inagaki F."/>
            <person name="Takami H."/>
        </authorList>
    </citation>
    <scope>NUCLEOTIDE SEQUENCE</scope>
    <source>
        <strain evidence="2">Expedition CK06-06</strain>
    </source>
</reference>
<feature type="transmembrane region" description="Helical" evidence="1">
    <location>
        <begin position="48"/>
        <end position="73"/>
    </location>
</feature>
<keyword evidence="1" id="KW-1133">Transmembrane helix</keyword>
<keyword evidence="1" id="KW-0812">Transmembrane</keyword>
<dbReference type="EMBL" id="BARU01029670">
    <property type="protein sequence ID" value="GAH69563.1"/>
    <property type="molecule type" value="Genomic_DNA"/>
</dbReference>
<keyword evidence="1" id="KW-0472">Membrane</keyword>
<evidence type="ECO:0000256" key="1">
    <source>
        <dbReference type="SAM" id="Phobius"/>
    </source>
</evidence>
<sequence length="124" mass="14542">TFIISNEGVMLSILISFFICGFLVYSFFIESQKHTKTYIQQTIIFSTLLFIAFFLTGSWLLQIIIPGFTFILIDKFSWRKNIKNKKIVNQTNGIIICKNCNKKYFSYRDICPYCSKKGVIYNED</sequence>